<dbReference type="Pfam" id="PF00201">
    <property type="entry name" value="UDPGT"/>
    <property type="match status" value="1"/>
</dbReference>
<evidence type="ECO:0000313" key="5">
    <source>
        <dbReference type="Proteomes" id="UP000594263"/>
    </source>
</evidence>
<dbReference type="PANTHER" id="PTHR48045:SF20">
    <property type="entry name" value="UDP-RHAMNOSE:RHAMNOSYLTRANSFERASE 1"/>
    <property type="match status" value="1"/>
</dbReference>
<dbReference type="PANTHER" id="PTHR48045">
    <property type="entry name" value="UDP-GLYCOSYLTRANSFERASE 72B1"/>
    <property type="match status" value="1"/>
</dbReference>
<dbReference type="CDD" id="cd03784">
    <property type="entry name" value="GT1_Gtf-like"/>
    <property type="match status" value="1"/>
</dbReference>
<evidence type="ECO:0000256" key="1">
    <source>
        <dbReference type="ARBA" id="ARBA00009995"/>
    </source>
</evidence>
<dbReference type="Gramene" id="Kaladp0038s0038.1.v1.1">
    <property type="protein sequence ID" value="Kaladp0038s0038.1.v1.1.CDS.1"/>
    <property type="gene ID" value="Kaladp0038s0038.v1.1"/>
</dbReference>
<dbReference type="Gene3D" id="3.40.50.2000">
    <property type="entry name" value="Glycogen Phosphorylase B"/>
    <property type="match status" value="2"/>
</dbReference>
<keyword evidence="2" id="KW-0328">Glycosyltransferase</keyword>
<sequence length="469" mass="52941">MQSRRGRLHIVLFPWLAFGHLIPYLELAKLIAAKGYKVSFVSSARNIDRLPKVPTHLSRFLNLVKLQLPASDGNIPNDAEATIDVPYDKVQYLKRAYDGLERQMVEFLEGERPDWILHDFAAYWVSSVAKKLGIGCAYFSIFVPALACMTVPTSHLLHVEDDRRTPEDFTVPPKWIPFETKVAFRYFEIAKIFDAVDDSNVSGISDLERANESTRGCDLMCVRGCSQLDGQWFQLAEKLHGKPVIPVGQLPTTPSDQQEDDASKTKEWLRIKAWLDQHEAASTVYVSFGSEAKPTQEEVTELAYGLEMSGLPFFWVLRTRRGSSDEDVVKLPEGFEERVAGRGVVYTTWVPQLKILSHESVGGFLSHAGWSSVVEAMQYSKALMLVTFLADQGLNARVLEEKMMAYSVPRREKDGWFSRESVADSLRLVVVEEEGKAYRDKAKEMSKLFGDAAVQDGYVNSLLDYLQSH</sequence>
<dbReference type="AlphaFoldDB" id="A0A7N0ZUZ4"/>
<dbReference type="OMA" id="CTEFENE"/>
<dbReference type="GO" id="GO:0008194">
    <property type="term" value="F:UDP-glycosyltransferase activity"/>
    <property type="evidence" value="ECO:0007669"/>
    <property type="project" value="InterPro"/>
</dbReference>
<reference evidence="4" key="1">
    <citation type="submission" date="2021-01" db="UniProtKB">
        <authorList>
            <consortium name="EnsemblPlants"/>
        </authorList>
    </citation>
    <scope>IDENTIFICATION</scope>
</reference>
<evidence type="ECO:0000256" key="3">
    <source>
        <dbReference type="ARBA" id="ARBA00022679"/>
    </source>
</evidence>
<dbReference type="EnsemblPlants" id="Kaladp0038s0038.1.v1.1">
    <property type="protein sequence ID" value="Kaladp0038s0038.1.v1.1.CDS.1"/>
    <property type="gene ID" value="Kaladp0038s0038.v1.1"/>
</dbReference>
<evidence type="ECO:0000313" key="4">
    <source>
        <dbReference type="EnsemblPlants" id="Kaladp0038s0038.1.v1.1.CDS.1"/>
    </source>
</evidence>
<comment type="similarity">
    <text evidence="1">Belongs to the UDP-glycosyltransferase family.</text>
</comment>
<evidence type="ECO:0000256" key="2">
    <source>
        <dbReference type="ARBA" id="ARBA00022676"/>
    </source>
</evidence>
<dbReference type="InterPro" id="IPR002213">
    <property type="entry name" value="UDP_glucos_trans"/>
</dbReference>
<dbReference type="FunFam" id="3.40.50.2000:FF:000088">
    <property type="entry name" value="Glycosyltransferase"/>
    <property type="match status" value="1"/>
</dbReference>
<proteinExistence type="inferred from homology"/>
<dbReference type="FunFam" id="3.40.50.2000:FF:000037">
    <property type="entry name" value="Glycosyltransferase"/>
    <property type="match status" value="1"/>
</dbReference>
<dbReference type="SUPFAM" id="SSF53756">
    <property type="entry name" value="UDP-Glycosyltransferase/glycogen phosphorylase"/>
    <property type="match status" value="1"/>
</dbReference>
<name>A0A7N0ZUZ4_KALFE</name>
<accession>A0A7N0ZUZ4</accession>
<protein>
    <submittedName>
        <fullName evidence="4">Uncharacterized protein</fullName>
    </submittedName>
</protein>
<keyword evidence="5" id="KW-1185">Reference proteome</keyword>
<dbReference type="Proteomes" id="UP000594263">
    <property type="component" value="Unplaced"/>
</dbReference>
<organism evidence="4 5">
    <name type="scientific">Kalanchoe fedtschenkoi</name>
    <name type="common">Lavender scallops</name>
    <name type="synonym">South American air plant</name>
    <dbReference type="NCBI Taxonomy" id="63787"/>
    <lineage>
        <taxon>Eukaryota</taxon>
        <taxon>Viridiplantae</taxon>
        <taxon>Streptophyta</taxon>
        <taxon>Embryophyta</taxon>
        <taxon>Tracheophyta</taxon>
        <taxon>Spermatophyta</taxon>
        <taxon>Magnoliopsida</taxon>
        <taxon>eudicotyledons</taxon>
        <taxon>Gunneridae</taxon>
        <taxon>Pentapetalae</taxon>
        <taxon>Saxifragales</taxon>
        <taxon>Crassulaceae</taxon>
        <taxon>Kalanchoe</taxon>
    </lineage>
</organism>
<keyword evidence="3" id="KW-0808">Transferase</keyword>